<evidence type="ECO:0000256" key="5">
    <source>
        <dbReference type="ARBA" id="ARBA00022792"/>
    </source>
</evidence>
<keyword evidence="4 10" id="KW-0812">Transmembrane</keyword>
<dbReference type="UniPathway" id="UPA00705"/>
<keyword evidence="9 10" id="KW-0472">Membrane</keyword>
<evidence type="ECO:0000256" key="2">
    <source>
        <dbReference type="ARBA" id="ARBA00004673"/>
    </source>
</evidence>
<dbReference type="FunFam" id="4.10.81.10:FF:000001">
    <property type="entry name" value="Cytochrome c oxidase subunit 8B, mitochondrial"/>
    <property type="match status" value="1"/>
</dbReference>
<proteinExistence type="inferred from homology"/>
<comment type="subcellular location">
    <subcellularLocation>
        <location evidence="1">Mitochondrion inner membrane</location>
        <topology evidence="1">Single-pass membrane protein</topology>
    </subcellularLocation>
</comment>
<evidence type="ECO:0000313" key="12">
    <source>
        <dbReference type="Proteomes" id="UP000518266"/>
    </source>
</evidence>
<dbReference type="AlphaFoldDB" id="A0A7J5YYA1"/>
<dbReference type="Proteomes" id="UP000518266">
    <property type="component" value="Unassembled WGS sequence"/>
</dbReference>
<dbReference type="GO" id="GO:0045277">
    <property type="term" value="C:respiratory chain complex IV"/>
    <property type="evidence" value="ECO:0007669"/>
    <property type="project" value="InterPro"/>
</dbReference>
<evidence type="ECO:0000256" key="9">
    <source>
        <dbReference type="ARBA" id="ARBA00023136"/>
    </source>
</evidence>
<comment type="caution">
    <text evidence="11">The sequence shown here is derived from an EMBL/GenBank/DDBJ whole genome shotgun (WGS) entry which is preliminary data.</text>
</comment>
<dbReference type="PANTHER" id="PTHR16717:SF6">
    <property type="entry name" value="CYTOCHROME C OXIDASE SUBUNIT 8B"/>
    <property type="match status" value="1"/>
</dbReference>
<evidence type="ECO:0000256" key="7">
    <source>
        <dbReference type="ARBA" id="ARBA00022989"/>
    </source>
</evidence>
<name>A0A7J5YYA1_DISMA</name>
<evidence type="ECO:0000256" key="1">
    <source>
        <dbReference type="ARBA" id="ARBA00004434"/>
    </source>
</evidence>
<comment type="similarity">
    <text evidence="3">Belongs to the cytochrome c oxidase VIII family.</text>
</comment>
<keyword evidence="6" id="KW-0809">Transit peptide</keyword>
<dbReference type="GO" id="GO:0005743">
    <property type="term" value="C:mitochondrial inner membrane"/>
    <property type="evidence" value="ECO:0007669"/>
    <property type="project" value="UniProtKB-SubCell"/>
</dbReference>
<feature type="transmembrane region" description="Helical" evidence="10">
    <location>
        <begin position="85"/>
        <end position="103"/>
    </location>
</feature>
<gene>
    <name evidence="11" type="ORF">F7725_022238</name>
</gene>
<accession>A0A7J5YYA1</accession>
<dbReference type="PANTHER" id="PTHR16717">
    <property type="entry name" value="CYTOCHROME C OXIDASE POLYPEPTIDE VIII"/>
    <property type="match status" value="1"/>
</dbReference>
<dbReference type="Gene3D" id="4.10.81.10">
    <property type="entry name" value="Cytochrome c oxidase, subunit 8"/>
    <property type="match status" value="1"/>
</dbReference>
<keyword evidence="8" id="KW-0496">Mitochondrion</keyword>
<dbReference type="InterPro" id="IPR003205">
    <property type="entry name" value="Cyt_c_oxidase_su8"/>
</dbReference>
<dbReference type="SUPFAM" id="SSF81431">
    <property type="entry name" value="Mitochondrial cytochrome c oxidase subunit VIIIb (aka IX)"/>
    <property type="match status" value="1"/>
</dbReference>
<keyword evidence="7 10" id="KW-1133">Transmembrane helix</keyword>
<dbReference type="OrthoDB" id="8931496at2759"/>
<evidence type="ECO:0000256" key="10">
    <source>
        <dbReference type="SAM" id="Phobius"/>
    </source>
</evidence>
<protein>
    <submittedName>
        <fullName evidence="11">Uncharacterized protein</fullName>
    </submittedName>
</protein>
<keyword evidence="5" id="KW-0999">Mitochondrion inner membrane</keyword>
<evidence type="ECO:0000313" key="11">
    <source>
        <dbReference type="EMBL" id="KAF3854183.1"/>
    </source>
</evidence>
<dbReference type="GO" id="GO:0006123">
    <property type="term" value="P:mitochondrial electron transport, cytochrome c to oxygen"/>
    <property type="evidence" value="ECO:0007669"/>
    <property type="project" value="InterPro"/>
</dbReference>
<comment type="pathway">
    <text evidence="2">Energy metabolism; oxidative phosphorylation.</text>
</comment>
<evidence type="ECO:0000256" key="3">
    <source>
        <dbReference type="ARBA" id="ARBA00010117"/>
    </source>
</evidence>
<reference evidence="11 12" key="1">
    <citation type="submission" date="2020-03" db="EMBL/GenBank/DDBJ databases">
        <title>Dissostichus mawsoni Genome sequencing and assembly.</title>
        <authorList>
            <person name="Park H."/>
        </authorList>
    </citation>
    <scope>NUCLEOTIDE SEQUENCE [LARGE SCALE GENOMIC DNA]</scope>
    <source>
        <strain evidence="11">DM0001</strain>
        <tissue evidence="11">Muscle</tissue>
    </source>
</reference>
<evidence type="ECO:0000256" key="4">
    <source>
        <dbReference type="ARBA" id="ARBA00022692"/>
    </source>
</evidence>
<organism evidence="11 12">
    <name type="scientific">Dissostichus mawsoni</name>
    <name type="common">Antarctic cod</name>
    <dbReference type="NCBI Taxonomy" id="36200"/>
    <lineage>
        <taxon>Eukaryota</taxon>
        <taxon>Metazoa</taxon>
        <taxon>Chordata</taxon>
        <taxon>Craniata</taxon>
        <taxon>Vertebrata</taxon>
        <taxon>Euteleostomi</taxon>
        <taxon>Actinopterygii</taxon>
        <taxon>Neopterygii</taxon>
        <taxon>Teleostei</taxon>
        <taxon>Neoteleostei</taxon>
        <taxon>Acanthomorphata</taxon>
        <taxon>Eupercaria</taxon>
        <taxon>Perciformes</taxon>
        <taxon>Notothenioidei</taxon>
        <taxon>Nototheniidae</taxon>
        <taxon>Dissostichus</taxon>
    </lineage>
</organism>
<dbReference type="Pfam" id="PF02285">
    <property type="entry name" value="COX8"/>
    <property type="match status" value="1"/>
</dbReference>
<sequence length="114" mass="12409">MRADNVPSPPSLPLTHSHTHCAWRSEEPKVTQSLIPASCPVPRSLAMSLPAACRLLRSTLRTQRVPVANVSSKPAKHVISGVDQAIAMTAFFVAILGPSGWMLSHLEDYKNKKD</sequence>
<dbReference type="EMBL" id="JAAKFY010000007">
    <property type="protein sequence ID" value="KAF3854183.1"/>
    <property type="molecule type" value="Genomic_DNA"/>
</dbReference>
<dbReference type="InterPro" id="IPR036548">
    <property type="entry name" value="Cyt_c_oxidase_su8_sf"/>
</dbReference>
<evidence type="ECO:0000256" key="6">
    <source>
        <dbReference type="ARBA" id="ARBA00022946"/>
    </source>
</evidence>
<evidence type="ECO:0000256" key="8">
    <source>
        <dbReference type="ARBA" id="ARBA00023128"/>
    </source>
</evidence>
<keyword evidence="12" id="KW-1185">Reference proteome</keyword>